<keyword evidence="1" id="KW-1133">Transmembrane helix</keyword>
<feature type="transmembrane region" description="Helical" evidence="1">
    <location>
        <begin position="473"/>
        <end position="494"/>
    </location>
</feature>
<name>A0A0M0J9N6_9EUKA</name>
<feature type="transmembrane region" description="Helical" evidence="1">
    <location>
        <begin position="546"/>
        <end position="569"/>
    </location>
</feature>
<evidence type="ECO:0000313" key="3">
    <source>
        <dbReference type="Proteomes" id="UP000037460"/>
    </source>
</evidence>
<keyword evidence="1" id="KW-0812">Transmembrane</keyword>
<comment type="caution">
    <text evidence="2">The sequence shown here is derived from an EMBL/GenBank/DDBJ whole genome shotgun (WGS) entry which is preliminary data.</text>
</comment>
<keyword evidence="3" id="KW-1185">Reference proteome</keyword>
<evidence type="ECO:0000256" key="1">
    <source>
        <dbReference type="SAM" id="Phobius"/>
    </source>
</evidence>
<proteinExistence type="predicted"/>
<dbReference type="EMBL" id="JWZX01003238">
    <property type="protein sequence ID" value="KOO22928.1"/>
    <property type="molecule type" value="Genomic_DNA"/>
</dbReference>
<reference evidence="3" key="1">
    <citation type="journal article" date="2015" name="PLoS Genet.">
        <title>Genome Sequence and Transcriptome Analyses of Chrysochromulina tobin: Metabolic Tools for Enhanced Algal Fitness in the Prominent Order Prymnesiales (Haptophyceae).</title>
        <authorList>
            <person name="Hovde B.T."/>
            <person name="Deodato C.R."/>
            <person name="Hunsperger H.M."/>
            <person name="Ryken S.A."/>
            <person name="Yost W."/>
            <person name="Jha R.K."/>
            <person name="Patterson J."/>
            <person name="Monnat R.J. Jr."/>
            <person name="Barlow S.B."/>
            <person name="Starkenburg S.R."/>
            <person name="Cattolico R.A."/>
        </authorList>
    </citation>
    <scope>NUCLEOTIDE SEQUENCE</scope>
    <source>
        <strain evidence="3">CCMP291</strain>
    </source>
</reference>
<evidence type="ECO:0000313" key="2">
    <source>
        <dbReference type="EMBL" id="KOO22928.1"/>
    </source>
</evidence>
<sequence length="910" mass="101320">MDPSAEKAFARIQGGNAAVYSSFTFKENGKTAKLLYVPEGARSGFSAQKLESIVMDDKWGWCFDKGDPNCMIHCDAGAIHPKVFATNVLCKSSHFKTFWDDALMQARFNQKKEGPEAEEYALNCICEVILAKMAIIFAALLDMCDQPSGGNWLVIDRTQYKAPAAELLIEMAMMKTSSRPYIMYIDYLDRFDVFRGETGEGELVEQTQNCLNTFKMAIAAGQELGIEDAGLKTPVHRFYDVADPDTGFLDPYSPYFDQPLPRPEDPDVPVTSRSRWQYFYTSMAFASATHYILVDHDHDRIDLSGLGPVGYIHANGEDRMVPTLTYRIQRGENIVMLHHSGGLTQAYAAIREQLLKMFPSPDPEEILKNTKEHMSSPRPWTETFGLPEILMMIELQQRAPMLLRTGIVAVDTLNDSSEDVLATLTCCFAGGGGVPELGLGEAEMICILTAWKRHITLYENACYFERVADFLQLTLYLLSVVTTFITVVYALAVAEEEQTAALAAAAGLVPAGVRRLAMSTLSARILQSDSNVTEVAPIVAPGEEGLYAGLTGGYSFTMIILPMVATLIGTIRSKLRPREKWAACLMAANQIAAQIYYYRMRAAWPTSVGYDTAAPQTEIVPGQEDPVPISKMRKEIKARELFVGTCAEIYKTVISSEISKGGSLHMGRMSRYQVQTEADRTIFMDHLRVHVDEFYYGIRRKPKKDHKSIFLRDKIEDAMEDIGDAIEDAIEAIDDAVDEVTGAVDKADEKEKKNNNSDDLVSQMAIDSYVECRVRSICKLLEKRAPALSNRLNRLEYAQMLANSSGAVLAFLGQSNWIAITVAVASVAGAMQDYFYLPSQLGETNRAMQELHNLMIEFESFSLVQRNMSRVKNKFVSQVEESLLLLCQARTQQSPALPGQKDGGNEEEEE</sequence>
<accession>A0A0M0J9N6</accession>
<protein>
    <submittedName>
        <fullName evidence="2">Uncharacterized protein</fullName>
    </submittedName>
</protein>
<organism evidence="2 3">
    <name type="scientific">Chrysochromulina tobinii</name>
    <dbReference type="NCBI Taxonomy" id="1460289"/>
    <lineage>
        <taxon>Eukaryota</taxon>
        <taxon>Haptista</taxon>
        <taxon>Haptophyta</taxon>
        <taxon>Prymnesiophyceae</taxon>
        <taxon>Prymnesiales</taxon>
        <taxon>Chrysochromulinaceae</taxon>
        <taxon>Chrysochromulina</taxon>
    </lineage>
</organism>
<gene>
    <name evidence="2" type="ORF">Ctob_002578</name>
</gene>
<dbReference type="Proteomes" id="UP000037460">
    <property type="component" value="Unassembled WGS sequence"/>
</dbReference>
<dbReference type="AlphaFoldDB" id="A0A0M0J9N6"/>
<keyword evidence="1" id="KW-0472">Membrane</keyword>
<dbReference type="OrthoDB" id="192007at2759"/>